<evidence type="ECO:0000256" key="5">
    <source>
        <dbReference type="ARBA" id="ARBA00022801"/>
    </source>
</evidence>
<sequence length="390" mass="42843">MSSNAGTTLLKWMGLTQQGKSSSDPSWGDDNERYFGLENAIDSRRISWKRAAGEAYLESYYPFDFKMERLVWTYVGTEAMLRLTHSPHLNPIAGFGNTCYCNSVLQALYYCKPFREIVYNFPNGPAPLLSSLPSLTTTSSNTSMPSSPPPTNLSFSSLPSNGSSMPQSTPKLMSKQSRGGPPPLLSGSGVPSTMAMGPEREREKVGGQDLQSVMMVVPGMEDTMFSSLKDLFWKIANQKKKTGVVAPNSFVNKLKKENGEGIYILIWHERGWNPETVVKGDGGQREARAIVDHETGGYVWCCQGGIENLSPFIVNLFRSSMHQDAHEFLNYLLNAIAENVEDYQRKIAAAEQQVRRERERSPSTNGATADTASVGGSTGSEESGQGGFGW</sequence>
<comment type="similarity">
    <text evidence="2">Belongs to the peptidase C19 family.</text>
</comment>
<dbReference type="Proteomes" id="UP000268093">
    <property type="component" value="Unassembled WGS sequence"/>
</dbReference>
<reference evidence="8 9" key="1">
    <citation type="journal article" date="2018" name="New Phytol.">
        <title>Phylogenomics of Endogonaceae and evolution of mycorrhizas within Mucoromycota.</title>
        <authorList>
            <person name="Chang Y."/>
            <person name="Desiro A."/>
            <person name="Na H."/>
            <person name="Sandor L."/>
            <person name="Lipzen A."/>
            <person name="Clum A."/>
            <person name="Barry K."/>
            <person name="Grigoriev I.V."/>
            <person name="Martin F.M."/>
            <person name="Stajich J.E."/>
            <person name="Smith M.E."/>
            <person name="Bonito G."/>
            <person name="Spatafora J.W."/>
        </authorList>
    </citation>
    <scope>NUCLEOTIDE SEQUENCE [LARGE SCALE GENOMIC DNA]</scope>
    <source>
        <strain evidence="8 9">GMNB39</strain>
    </source>
</reference>
<evidence type="ECO:0000256" key="1">
    <source>
        <dbReference type="ARBA" id="ARBA00000707"/>
    </source>
</evidence>
<evidence type="ECO:0000313" key="9">
    <source>
        <dbReference type="Proteomes" id="UP000268093"/>
    </source>
</evidence>
<feature type="compositionally biased region" description="Polar residues" evidence="6">
    <location>
        <begin position="362"/>
        <end position="371"/>
    </location>
</feature>
<comment type="caution">
    <text evidence="8">The sequence shown here is derived from an EMBL/GenBank/DDBJ whole genome shotgun (WGS) entry which is preliminary data.</text>
</comment>
<feature type="domain" description="Peptidase C19 ubiquitin carboxyl-terminal hydrolase" evidence="7">
    <location>
        <begin position="95"/>
        <end position="258"/>
    </location>
</feature>
<dbReference type="GO" id="GO:0005634">
    <property type="term" value="C:nucleus"/>
    <property type="evidence" value="ECO:0007669"/>
    <property type="project" value="TreeGrafter"/>
</dbReference>
<dbReference type="PANTHER" id="PTHR24006">
    <property type="entry name" value="UBIQUITIN CARBOXYL-TERMINAL HYDROLASE"/>
    <property type="match status" value="1"/>
</dbReference>
<feature type="region of interest" description="Disordered" evidence="6">
    <location>
        <begin position="136"/>
        <end position="207"/>
    </location>
</feature>
<feature type="compositionally biased region" description="Low complexity" evidence="6">
    <location>
        <begin position="136"/>
        <end position="145"/>
    </location>
</feature>
<feature type="compositionally biased region" description="Low complexity" evidence="6">
    <location>
        <begin position="373"/>
        <end position="383"/>
    </location>
</feature>
<feature type="compositionally biased region" description="Low complexity" evidence="6">
    <location>
        <begin position="152"/>
        <end position="168"/>
    </location>
</feature>
<dbReference type="InterPro" id="IPR038765">
    <property type="entry name" value="Papain-like_cys_pep_sf"/>
</dbReference>
<dbReference type="InterPro" id="IPR050164">
    <property type="entry name" value="Peptidase_C19"/>
</dbReference>
<protein>
    <recommendedName>
        <fullName evidence="3">ubiquitinyl hydrolase 1</fullName>
        <ecNumber evidence="3">3.4.19.12</ecNumber>
    </recommendedName>
</protein>
<keyword evidence="9" id="KW-1185">Reference proteome</keyword>
<accession>A0A433A1U4</accession>
<keyword evidence="5" id="KW-0378">Hydrolase</keyword>
<dbReference type="OrthoDB" id="27652at2759"/>
<evidence type="ECO:0000256" key="6">
    <source>
        <dbReference type="SAM" id="MobiDB-lite"/>
    </source>
</evidence>
<keyword evidence="4" id="KW-0645">Protease</keyword>
<gene>
    <name evidence="8" type="ORF">BC936DRAFT_141663</name>
</gene>
<proteinExistence type="inferred from homology"/>
<dbReference type="EC" id="3.4.19.12" evidence="3"/>
<dbReference type="AlphaFoldDB" id="A0A433A1U4"/>
<evidence type="ECO:0000259" key="7">
    <source>
        <dbReference type="Pfam" id="PF00443"/>
    </source>
</evidence>
<organism evidence="8 9">
    <name type="scientific">Jimgerdemannia flammicorona</name>
    <dbReference type="NCBI Taxonomy" id="994334"/>
    <lineage>
        <taxon>Eukaryota</taxon>
        <taxon>Fungi</taxon>
        <taxon>Fungi incertae sedis</taxon>
        <taxon>Mucoromycota</taxon>
        <taxon>Mucoromycotina</taxon>
        <taxon>Endogonomycetes</taxon>
        <taxon>Endogonales</taxon>
        <taxon>Endogonaceae</taxon>
        <taxon>Jimgerdemannia</taxon>
    </lineage>
</organism>
<evidence type="ECO:0000256" key="3">
    <source>
        <dbReference type="ARBA" id="ARBA00012759"/>
    </source>
</evidence>
<comment type="catalytic activity">
    <reaction evidence="1">
        <text>Thiol-dependent hydrolysis of ester, thioester, amide, peptide and isopeptide bonds formed by the C-terminal Gly of ubiquitin (a 76-residue protein attached to proteins as an intracellular targeting signal).</text>
        <dbReference type="EC" id="3.4.19.12"/>
    </reaction>
</comment>
<feature type="region of interest" description="Disordered" evidence="6">
    <location>
        <begin position="351"/>
        <end position="390"/>
    </location>
</feature>
<dbReference type="SUPFAM" id="SSF54001">
    <property type="entry name" value="Cysteine proteinases"/>
    <property type="match status" value="1"/>
</dbReference>
<name>A0A433A1U4_9FUNG</name>
<evidence type="ECO:0000313" key="8">
    <source>
        <dbReference type="EMBL" id="RUO96658.1"/>
    </source>
</evidence>
<dbReference type="PANTHER" id="PTHR24006:SF733">
    <property type="entry name" value="RE52890P"/>
    <property type="match status" value="1"/>
</dbReference>
<evidence type="ECO:0000256" key="2">
    <source>
        <dbReference type="ARBA" id="ARBA00009085"/>
    </source>
</evidence>
<dbReference type="GO" id="GO:0006508">
    <property type="term" value="P:proteolysis"/>
    <property type="evidence" value="ECO:0007669"/>
    <property type="project" value="UniProtKB-KW"/>
</dbReference>
<dbReference type="Gene3D" id="3.90.70.10">
    <property type="entry name" value="Cysteine proteinases"/>
    <property type="match status" value="1"/>
</dbReference>
<dbReference type="InterPro" id="IPR001394">
    <property type="entry name" value="Peptidase_C19_UCH"/>
</dbReference>
<dbReference type="GO" id="GO:0005829">
    <property type="term" value="C:cytosol"/>
    <property type="evidence" value="ECO:0007669"/>
    <property type="project" value="TreeGrafter"/>
</dbReference>
<dbReference type="GO" id="GO:0016579">
    <property type="term" value="P:protein deubiquitination"/>
    <property type="evidence" value="ECO:0007669"/>
    <property type="project" value="InterPro"/>
</dbReference>
<dbReference type="Pfam" id="PF00443">
    <property type="entry name" value="UCH"/>
    <property type="match status" value="1"/>
</dbReference>
<dbReference type="EMBL" id="RBNI01020222">
    <property type="protein sequence ID" value="RUO96658.1"/>
    <property type="molecule type" value="Genomic_DNA"/>
</dbReference>
<evidence type="ECO:0000256" key="4">
    <source>
        <dbReference type="ARBA" id="ARBA00022670"/>
    </source>
</evidence>
<dbReference type="GO" id="GO:0004843">
    <property type="term" value="F:cysteine-type deubiquitinase activity"/>
    <property type="evidence" value="ECO:0007669"/>
    <property type="project" value="UniProtKB-EC"/>
</dbReference>